<dbReference type="GO" id="GO:0006412">
    <property type="term" value="P:translation"/>
    <property type="evidence" value="ECO:0007669"/>
    <property type="project" value="InterPro"/>
</dbReference>
<dbReference type="RefSeq" id="YP_025819.1">
    <property type="nucleotide sequence ID" value="NC_005926.1"/>
</dbReference>
<reference evidence="5" key="2">
    <citation type="journal article" date="2004" name="Mol. Biol. Evol.">
        <title>The complete mitochondrial DNA sequence of the green alga Pseudendoclonium akinetum (Ulvophyceae) highlights distinctive evolutionary trends in the chlorophyta and suggests a sister-group relationship between the Ulvophyceae and Chlorophyceae.</title>
        <authorList>
            <person name="Pombert J.F."/>
            <person name="Otis C."/>
            <person name="Lemieux C."/>
            <person name="Turmel M."/>
        </authorList>
    </citation>
    <scope>NUCLEOTIDE SEQUENCE</scope>
    <source>
        <strain evidence="5">UTEX 1912</strain>
    </source>
</reference>
<comment type="similarity">
    <text evidence="1 4">Belongs to the universal ribosomal protein uS13 family.</text>
</comment>
<dbReference type="PANTHER" id="PTHR10871">
    <property type="entry name" value="30S RIBOSOMAL PROTEIN S13/40S RIBOSOMAL PROTEIN S18"/>
    <property type="match status" value="1"/>
</dbReference>
<keyword evidence="3 4" id="KW-0687">Ribonucleoprotein</keyword>
<dbReference type="InterPro" id="IPR027437">
    <property type="entry name" value="Rbsml_uS13_C"/>
</dbReference>
<gene>
    <name evidence="5" type="primary">rps13</name>
</gene>
<dbReference type="GO" id="GO:0003723">
    <property type="term" value="F:RNA binding"/>
    <property type="evidence" value="ECO:0007669"/>
    <property type="project" value="InterPro"/>
</dbReference>
<protein>
    <submittedName>
        <fullName evidence="5">Ribosomal protein S13</fullName>
    </submittedName>
</protein>
<keyword evidence="5" id="KW-0496">Mitochondrion</keyword>
<dbReference type="GO" id="GO:0005829">
    <property type="term" value="C:cytosol"/>
    <property type="evidence" value="ECO:0007669"/>
    <property type="project" value="TreeGrafter"/>
</dbReference>
<dbReference type="GO" id="GO:0015935">
    <property type="term" value="C:small ribosomal subunit"/>
    <property type="evidence" value="ECO:0007669"/>
    <property type="project" value="TreeGrafter"/>
</dbReference>
<dbReference type="GeneID" id="2847001"/>
<reference evidence="5" key="1">
    <citation type="submission" date="2003-08" db="EMBL/GenBank/DDBJ databases">
        <authorList>
            <person name="Pombert J.-F."/>
            <person name="Otis C."/>
            <person name="Lemieux C."/>
            <person name="Turmel M."/>
        </authorList>
    </citation>
    <scope>NUCLEOTIDE SEQUENCE</scope>
    <source>
        <strain evidence="5">UTEX 1912</strain>
    </source>
</reference>
<evidence type="ECO:0000256" key="2">
    <source>
        <dbReference type="ARBA" id="ARBA00022980"/>
    </source>
</evidence>
<dbReference type="EMBL" id="AY359242">
    <property type="protein sequence ID" value="AAQ18778.1"/>
    <property type="molecule type" value="Genomic_DNA"/>
</dbReference>
<dbReference type="SUPFAM" id="SSF46946">
    <property type="entry name" value="S13-like H2TH domain"/>
    <property type="match status" value="1"/>
</dbReference>
<proteinExistence type="inferred from homology"/>
<name>Q6UVP6_TUPAK</name>
<dbReference type="Gene3D" id="1.10.8.50">
    <property type="match status" value="1"/>
</dbReference>
<dbReference type="InterPro" id="IPR010979">
    <property type="entry name" value="Ribosomal_uS13-like_H2TH"/>
</dbReference>
<sequence length="119" mass="13293">MLLLGSNVSENKAAFFALQAIYGVGQKSAAAVCNLVGINPQTRLRELNSTQLELLTKSCRRLIASNKKREKVEAIKSLIKISCYRGTRHMNALPCRGQRTRTNAYTSKNLLSKLRNQLK</sequence>
<geneLocation type="mitochondrion" evidence="5"/>
<accession>Q6UVP6</accession>
<dbReference type="GO" id="GO:0003735">
    <property type="term" value="F:structural constituent of ribosome"/>
    <property type="evidence" value="ECO:0007669"/>
    <property type="project" value="InterPro"/>
</dbReference>
<evidence type="ECO:0000256" key="3">
    <source>
        <dbReference type="ARBA" id="ARBA00023274"/>
    </source>
</evidence>
<evidence type="ECO:0000256" key="4">
    <source>
        <dbReference type="RuleBase" id="RU003830"/>
    </source>
</evidence>
<dbReference type="InterPro" id="IPR001892">
    <property type="entry name" value="Ribosomal_uS13"/>
</dbReference>
<dbReference type="Gene3D" id="4.10.910.10">
    <property type="entry name" value="30s ribosomal protein s13, domain 2"/>
    <property type="match status" value="1"/>
</dbReference>
<dbReference type="PROSITE" id="PS50159">
    <property type="entry name" value="RIBOSOMAL_S13_2"/>
    <property type="match status" value="1"/>
</dbReference>
<dbReference type="PANTHER" id="PTHR10871:SF1">
    <property type="entry name" value="SMALL RIBOSOMAL SUBUNIT PROTEIN US13M"/>
    <property type="match status" value="1"/>
</dbReference>
<organism evidence="5">
    <name type="scientific">Tupiella akineta</name>
    <name type="common">Green alga</name>
    <name type="synonym">Pseudendoclonium akinetum</name>
    <dbReference type="NCBI Taxonomy" id="160070"/>
    <lineage>
        <taxon>Eukaryota</taxon>
        <taxon>Viridiplantae</taxon>
        <taxon>Chlorophyta</taxon>
        <taxon>core chlorophytes</taxon>
        <taxon>Ulvophyceae</taxon>
        <taxon>OUU clade</taxon>
        <taxon>Ulotrichales</taxon>
        <taxon>Tupiellaceae</taxon>
        <taxon>Tupiella</taxon>
    </lineage>
</organism>
<dbReference type="AlphaFoldDB" id="Q6UVP6"/>
<dbReference type="PIRSF" id="PIRSF002134">
    <property type="entry name" value="Ribosomal_S13"/>
    <property type="match status" value="1"/>
</dbReference>
<keyword evidence="2 4" id="KW-0689">Ribosomal protein</keyword>
<evidence type="ECO:0000256" key="1">
    <source>
        <dbReference type="ARBA" id="ARBA00008080"/>
    </source>
</evidence>
<evidence type="ECO:0000313" key="5">
    <source>
        <dbReference type="EMBL" id="AAQ18778.1"/>
    </source>
</evidence>
<dbReference type="Pfam" id="PF00416">
    <property type="entry name" value="Ribosomal_S13"/>
    <property type="match status" value="1"/>
</dbReference>